<dbReference type="EMBL" id="PXXK01000136">
    <property type="protein sequence ID" value="RFN50514.1"/>
    <property type="molecule type" value="Genomic_DNA"/>
</dbReference>
<keyword evidence="2" id="KW-1185">Reference proteome</keyword>
<evidence type="ECO:0000313" key="1">
    <source>
        <dbReference type="EMBL" id="RFN50514.1"/>
    </source>
</evidence>
<comment type="caution">
    <text evidence="1">The sequence shown here is derived from an EMBL/GenBank/DDBJ whole genome shotgun (WGS) entry which is preliminary data.</text>
</comment>
<gene>
    <name evidence="1" type="ORF">FIE12Z_5277</name>
</gene>
<dbReference type="Proteomes" id="UP000265631">
    <property type="component" value="Unassembled WGS sequence"/>
</dbReference>
<accession>A0A395MRD5</accession>
<sequence length="173" mass="19673">MPPRENPPRKRLKITHNADNVSPESSFLKPKSLLGGVPLKVRLTILNHLVTMESTEYGFERDHLGRFICPVNKAGWPPYLRPGIITINGLRLEYLGEVLKTVVFAFTSSDSLMEFSRSIRCSYNFDTRRIPCLDIKTSIFHDDEFPNADSLSVYKPADTGHGSWQKAQEHVED</sequence>
<reference evidence="1 2" key="1">
    <citation type="journal article" date="2018" name="PLoS Pathog.">
        <title>Evolution of structural diversity of trichothecenes, a family of toxins produced by plant pathogenic and entomopathogenic fungi.</title>
        <authorList>
            <person name="Proctor R.H."/>
            <person name="McCormick S.P."/>
            <person name="Kim H.S."/>
            <person name="Cardoza R.E."/>
            <person name="Stanley A.M."/>
            <person name="Lindo L."/>
            <person name="Kelly A."/>
            <person name="Brown D.W."/>
            <person name="Lee T."/>
            <person name="Vaughan M.M."/>
            <person name="Alexander N.J."/>
            <person name="Busman M."/>
            <person name="Gutierrez S."/>
        </authorList>
    </citation>
    <scope>NUCLEOTIDE SEQUENCE [LARGE SCALE GENOMIC DNA]</scope>
    <source>
        <strain evidence="1 2">NRRL 13405</strain>
    </source>
</reference>
<dbReference type="AlphaFoldDB" id="A0A395MRD5"/>
<protein>
    <submittedName>
        <fullName evidence="1">Uncharacterized protein</fullName>
    </submittedName>
</protein>
<name>A0A395MRD5_9HYPO</name>
<organism evidence="1 2">
    <name type="scientific">Fusarium flagelliforme</name>
    <dbReference type="NCBI Taxonomy" id="2675880"/>
    <lineage>
        <taxon>Eukaryota</taxon>
        <taxon>Fungi</taxon>
        <taxon>Dikarya</taxon>
        <taxon>Ascomycota</taxon>
        <taxon>Pezizomycotina</taxon>
        <taxon>Sordariomycetes</taxon>
        <taxon>Hypocreomycetidae</taxon>
        <taxon>Hypocreales</taxon>
        <taxon>Nectriaceae</taxon>
        <taxon>Fusarium</taxon>
        <taxon>Fusarium incarnatum-equiseti species complex</taxon>
    </lineage>
</organism>
<proteinExistence type="predicted"/>
<evidence type="ECO:0000313" key="2">
    <source>
        <dbReference type="Proteomes" id="UP000265631"/>
    </source>
</evidence>